<dbReference type="Pfam" id="PF02621">
    <property type="entry name" value="VitK2_biosynth"/>
    <property type="match status" value="1"/>
</dbReference>
<dbReference type="InterPro" id="IPR030868">
    <property type="entry name" value="MqnA"/>
</dbReference>
<comment type="function">
    <text evidence="4">Catalyzes the dehydration of chorismate into 3-[(1-carboxyvinyl)oxy]benzoate, a step in the biosynthesis of menaquinone (MK, vitamin K2).</text>
</comment>
<keyword evidence="2 4" id="KW-0474">Menaquinone biosynthesis</keyword>
<comment type="caution">
    <text evidence="5">The sequence shown here is derived from an EMBL/GenBank/DDBJ whole genome shotgun (WGS) entry which is preliminary data.</text>
</comment>
<evidence type="ECO:0000256" key="3">
    <source>
        <dbReference type="ARBA" id="ARBA00023239"/>
    </source>
</evidence>
<dbReference type="OrthoDB" id="9810112at2"/>
<evidence type="ECO:0000313" key="6">
    <source>
        <dbReference type="Proteomes" id="UP000318995"/>
    </source>
</evidence>
<comment type="pathway">
    <text evidence="1 4">Quinol/quinone metabolism; menaquinone biosynthesis.</text>
</comment>
<sequence>MRVGAVNYLNSKPLIEGFAQIAPTASLRCDLPSRLADSLAAERLDVALIPTFEILSHPAYRIVSDACVASDGAVGSVKLYFRTPPEKVRTLALDEGSRTSAALSQVLLLNRHGVRPATLPLPIGEGLSSVTADAVLLIGDRAMHSPSDTEAERIVAAWDLGEEWHRDTGLPFVFACWAARAGIPTASLAAQLNGCRDRGVESFAEIADRESLALGLSKDHAERYLRENLRFHLGERELRALHAFRTAVVKAGLLKPLAATPAPLTGE</sequence>
<dbReference type="Proteomes" id="UP000318995">
    <property type="component" value="Unassembled WGS sequence"/>
</dbReference>
<keyword evidence="6" id="KW-1185">Reference proteome</keyword>
<evidence type="ECO:0000256" key="2">
    <source>
        <dbReference type="ARBA" id="ARBA00022428"/>
    </source>
</evidence>
<dbReference type="RefSeq" id="WP_146575584.1">
    <property type="nucleotide sequence ID" value="NZ_SJPH01000012.1"/>
</dbReference>
<dbReference type="EMBL" id="SJPH01000012">
    <property type="protein sequence ID" value="TWT40264.1"/>
    <property type="molecule type" value="Genomic_DNA"/>
</dbReference>
<evidence type="ECO:0000313" key="5">
    <source>
        <dbReference type="EMBL" id="TWT40264.1"/>
    </source>
</evidence>
<comment type="similarity">
    <text evidence="4">Belongs to the MqnA/MqnD family. MqnA subfamily.</text>
</comment>
<evidence type="ECO:0000256" key="4">
    <source>
        <dbReference type="HAMAP-Rule" id="MF_00995"/>
    </source>
</evidence>
<dbReference type="PANTHER" id="PTHR37690:SF1">
    <property type="entry name" value="CHORISMATE DEHYDRATASE"/>
    <property type="match status" value="1"/>
</dbReference>
<dbReference type="HAMAP" id="MF_00995">
    <property type="entry name" value="MqnA"/>
    <property type="match status" value="1"/>
</dbReference>
<dbReference type="SUPFAM" id="SSF53850">
    <property type="entry name" value="Periplasmic binding protein-like II"/>
    <property type="match status" value="1"/>
</dbReference>
<dbReference type="UniPathway" id="UPA00079"/>
<dbReference type="AlphaFoldDB" id="A0A5C5VNS9"/>
<dbReference type="EC" id="4.2.1.151" evidence="4"/>
<reference evidence="5 6" key="1">
    <citation type="submission" date="2019-02" db="EMBL/GenBank/DDBJ databases">
        <title>Deep-cultivation of Planctomycetes and their phenomic and genomic characterization uncovers novel biology.</title>
        <authorList>
            <person name="Wiegand S."/>
            <person name="Jogler M."/>
            <person name="Boedeker C."/>
            <person name="Pinto D."/>
            <person name="Vollmers J."/>
            <person name="Rivas-Marin E."/>
            <person name="Kohn T."/>
            <person name="Peeters S.H."/>
            <person name="Heuer A."/>
            <person name="Rast P."/>
            <person name="Oberbeckmann S."/>
            <person name="Bunk B."/>
            <person name="Jeske O."/>
            <person name="Meyerdierks A."/>
            <person name="Storesund J.E."/>
            <person name="Kallscheuer N."/>
            <person name="Luecker S."/>
            <person name="Lage O.M."/>
            <person name="Pohl T."/>
            <person name="Merkel B.J."/>
            <person name="Hornburger P."/>
            <person name="Mueller R.-W."/>
            <person name="Bruemmer F."/>
            <person name="Labrenz M."/>
            <person name="Spormann A.M."/>
            <person name="Op Den Camp H."/>
            <person name="Overmann J."/>
            <person name="Amann R."/>
            <person name="Jetten M.S.M."/>
            <person name="Mascher T."/>
            <person name="Medema M.H."/>
            <person name="Devos D.P."/>
            <person name="Kaster A.-K."/>
            <person name="Ovreas L."/>
            <person name="Rohde M."/>
            <person name="Galperin M.Y."/>
            <person name="Jogler C."/>
        </authorList>
    </citation>
    <scope>NUCLEOTIDE SEQUENCE [LARGE SCALE GENOMIC DNA]</scope>
    <source>
        <strain evidence="5 6">Pla111</strain>
    </source>
</reference>
<name>A0A5C5VNS9_9BACT</name>
<dbReference type="GO" id="GO:0016836">
    <property type="term" value="F:hydro-lyase activity"/>
    <property type="evidence" value="ECO:0007669"/>
    <property type="project" value="UniProtKB-UniRule"/>
</dbReference>
<accession>A0A5C5VNS9</accession>
<evidence type="ECO:0000256" key="1">
    <source>
        <dbReference type="ARBA" id="ARBA00004863"/>
    </source>
</evidence>
<protein>
    <recommendedName>
        <fullName evidence="4">Chorismate dehydratase</fullName>
        <ecNumber evidence="4">4.2.1.151</ecNumber>
    </recommendedName>
    <alternativeName>
        <fullName evidence="4">Menaquinone biosynthetic enzyme MqnA</fullName>
    </alternativeName>
</protein>
<organism evidence="5 6">
    <name type="scientific">Botrimarina hoheduenensis</name>
    <dbReference type="NCBI Taxonomy" id="2528000"/>
    <lineage>
        <taxon>Bacteria</taxon>
        <taxon>Pseudomonadati</taxon>
        <taxon>Planctomycetota</taxon>
        <taxon>Planctomycetia</taxon>
        <taxon>Pirellulales</taxon>
        <taxon>Lacipirellulaceae</taxon>
        <taxon>Botrimarina</taxon>
    </lineage>
</organism>
<keyword evidence="3 4" id="KW-0456">Lyase</keyword>
<dbReference type="PANTHER" id="PTHR37690">
    <property type="entry name" value="CHORISMATE DEHYDRATASE"/>
    <property type="match status" value="1"/>
</dbReference>
<dbReference type="Gene3D" id="3.40.190.10">
    <property type="entry name" value="Periplasmic binding protein-like II"/>
    <property type="match status" value="2"/>
</dbReference>
<gene>
    <name evidence="4 5" type="primary">mqnA</name>
    <name evidence="5" type="ORF">Pla111_33960</name>
</gene>
<dbReference type="CDD" id="cd13634">
    <property type="entry name" value="PBP2_Sco4506"/>
    <property type="match status" value="1"/>
</dbReference>
<proteinExistence type="inferred from homology"/>
<dbReference type="GO" id="GO:0009234">
    <property type="term" value="P:menaquinone biosynthetic process"/>
    <property type="evidence" value="ECO:0007669"/>
    <property type="project" value="UniProtKB-UniRule"/>
</dbReference>
<comment type="catalytic activity">
    <reaction evidence="4">
        <text>chorismate = 3-[(1-carboxyvinyl)-oxy]benzoate + H2O</text>
        <dbReference type="Rhea" id="RHEA:40051"/>
        <dbReference type="ChEBI" id="CHEBI:15377"/>
        <dbReference type="ChEBI" id="CHEBI:29748"/>
        <dbReference type="ChEBI" id="CHEBI:76981"/>
        <dbReference type="EC" id="4.2.1.151"/>
    </reaction>
</comment>
<dbReference type="InterPro" id="IPR003773">
    <property type="entry name" value="Menaquinone_biosynth"/>
</dbReference>